<proteinExistence type="predicted"/>
<dbReference type="EMBL" id="FOKV01000001">
    <property type="protein sequence ID" value="SFB72539.1"/>
    <property type="molecule type" value="Genomic_DNA"/>
</dbReference>
<dbReference type="RefSeq" id="WP_139219107.1">
    <property type="nucleotide sequence ID" value="NZ_FOKV01000001.1"/>
</dbReference>
<sequence>MLGGIAAGAAYYFGKDKVKGYSQALENLSFNLKSVNNISFDGLGGLSLKADVQIVNPSNLDLSIPGSMINIQQIEFFTKSGQLLGTANTNINNIAISAQGTKLLQNIPVQIPISQALGNISELLDIVGDSSNLNIATTIEIFGKQFTL</sequence>
<dbReference type="STRING" id="1334022.SAMN04487907_101272"/>
<organism evidence="1 2">
    <name type="scientific">Zunongwangia mangrovi</name>
    <dbReference type="NCBI Taxonomy" id="1334022"/>
    <lineage>
        <taxon>Bacteria</taxon>
        <taxon>Pseudomonadati</taxon>
        <taxon>Bacteroidota</taxon>
        <taxon>Flavobacteriia</taxon>
        <taxon>Flavobacteriales</taxon>
        <taxon>Flavobacteriaceae</taxon>
        <taxon>Zunongwangia</taxon>
    </lineage>
</organism>
<name>A0A1I1DBZ2_9FLAO</name>
<gene>
    <name evidence="1" type="ORF">SAMN04487907_101272</name>
</gene>
<reference evidence="2" key="1">
    <citation type="submission" date="2016-10" db="EMBL/GenBank/DDBJ databases">
        <authorList>
            <person name="Varghese N."/>
            <person name="Submissions S."/>
        </authorList>
    </citation>
    <scope>NUCLEOTIDE SEQUENCE [LARGE SCALE GENOMIC DNA]</scope>
    <source>
        <strain evidence="2">DSM 24499</strain>
    </source>
</reference>
<dbReference type="AlphaFoldDB" id="A0A1I1DBZ2"/>
<evidence type="ECO:0000313" key="2">
    <source>
        <dbReference type="Proteomes" id="UP000199438"/>
    </source>
</evidence>
<accession>A0A1I1DBZ2</accession>
<evidence type="ECO:0008006" key="3">
    <source>
        <dbReference type="Google" id="ProtNLM"/>
    </source>
</evidence>
<dbReference type="Proteomes" id="UP000199438">
    <property type="component" value="Unassembled WGS sequence"/>
</dbReference>
<protein>
    <recommendedName>
        <fullName evidence="3">Late embryogenesis abundant protein</fullName>
    </recommendedName>
</protein>
<evidence type="ECO:0000313" key="1">
    <source>
        <dbReference type="EMBL" id="SFB72539.1"/>
    </source>
</evidence>
<keyword evidence="2" id="KW-1185">Reference proteome</keyword>